<dbReference type="RefSeq" id="WP_203672163.1">
    <property type="nucleotide sequence ID" value="NZ_BAAATT010000020.1"/>
</dbReference>
<reference evidence="1" key="1">
    <citation type="submission" date="2021-01" db="EMBL/GenBank/DDBJ databases">
        <title>Whole genome shotgun sequence of Catellatospora methionotrophica NBRC 14553.</title>
        <authorList>
            <person name="Komaki H."/>
            <person name="Tamura T."/>
        </authorList>
    </citation>
    <scope>NUCLEOTIDE SEQUENCE</scope>
    <source>
        <strain evidence="1">NBRC 14553</strain>
    </source>
</reference>
<protein>
    <submittedName>
        <fullName evidence="1">Uncharacterized protein</fullName>
    </submittedName>
</protein>
<evidence type="ECO:0000313" key="1">
    <source>
        <dbReference type="EMBL" id="GIG18872.1"/>
    </source>
</evidence>
<accession>A0A8J3PIX6</accession>
<sequence>MARADHGPQLLALPYDLVWATTWTDEANEWIAPVLGLPELPVVDWPQPRSAVRDGVHWKTRRLVEWAGGRDFAWVDDEVSDADTAWIGAAHPGRALVHRVDARLGLRDGDFTALAAWADPARSG</sequence>
<dbReference type="AlphaFoldDB" id="A0A8J3PIX6"/>
<dbReference type="Proteomes" id="UP000660339">
    <property type="component" value="Unassembled WGS sequence"/>
</dbReference>
<proteinExistence type="predicted"/>
<keyword evidence="2" id="KW-1185">Reference proteome</keyword>
<name>A0A8J3PIX6_9ACTN</name>
<dbReference type="EMBL" id="BONJ01000045">
    <property type="protein sequence ID" value="GIG18872.1"/>
    <property type="molecule type" value="Genomic_DNA"/>
</dbReference>
<evidence type="ECO:0000313" key="2">
    <source>
        <dbReference type="Proteomes" id="UP000660339"/>
    </source>
</evidence>
<organism evidence="1 2">
    <name type="scientific">Catellatospora methionotrophica</name>
    <dbReference type="NCBI Taxonomy" id="121620"/>
    <lineage>
        <taxon>Bacteria</taxon>
        <taxon>Bacillati</taxon>
        <taxon>Actinomycetota</taxon>
        <taxon>Actinomycetes</taxon>
        <taxon>Micromonosporales</taxon>
        <taxon>Micromonosporaceae</taxon>
        <taxon>Catellatospora</taxon>
    </lineage>
</organism>
<comment type="caution">
    <text evidence="1">The sequence shown here is derived from an EMBL/GenBank/DDBJ whole genome shotgun (WGS) entry which is preliminary data.</text>
</comment>
<gene>
    <name evidence="1" type="ORF">Cme02nite_72040</name>
</gene>